<dbReference type="Gene3D" id="3.40.50.150">
    <property type="entry name" value="Vaccinia Virus protein VP39"/>
    <property type="match status" value="1"/>
</dbReference>
<dbReference type="PANTHER" id="PTHR43861">
    <property type="entry name" value="TRANS-ACONITATE 2-METHYLTRANSFERASE-RELATED"/>
    <property type="match status" value="1"/>
</dbReference>
<evidence type="ECO:0000259" key="3">
    <source>
        <dbReference type="Pfam" id="PF13649"/>
    </source>
</evidence>
<feature type="domain" description="Methyltransferase" evidence="3">
    <location>
        <begin position="57"/>
        <end position="152"/>
    </location>
</feature>
<keyword evidence="2" id="KW-0808">Transferase</keyword>
<dbReference type="GO" id="GO:0032259">
    <property type="term" value="P:methylation"/>
    <property type="evidence" value="ECO:0007669"/>
    <property type="project" value="UniProtKB-KW"/>
</dbReference>
<dbReference type="Proteomes" id="UP001187221">
    <property type="component" value="Unassembled WGS sequence"/>
</dbReference>
<dbReference type="GO" id="GO:0008168">
    <property type="term" value="F:methyltransferase activity"/>
    <property type="evidence" value="ECO:0007669"/>
    <property type="project" value="UniProtKB-KW"/>
</dbReference>
<dbReference type="SUPFAM" id="SSF53335">
    <property type="entry name" value="S-adenosyl-L-methionine-dependent methyltransferases"/>
    <property type="match status" value="1"/>
</dbReference>
<name>A0ABQ6P4U9_9SPHN</name>
<dbReference type="InterPro" id="IPR029063">
    <property type="entry name" value="SAM-dependent_MTases_sf"/>
</dbReference>
<evidence type="ECO:0000256" key="1">
    <source>
        <dbReference type="ARBA" id="ARBA00022603"/>
    </source>
</evidence>
<keyword evidence="1 4" id="KW-0489">Methyltransferase</keyword>
<reference evidence="4 5" key="1">
    <citation type="submission" date="2023-06" db="EMBL/GenBank/DDBJ databases">
        <title>Draft genome sequence of Novosphingobium sp. strain IK01.</title>
        <authorList>
            <person name="Hatamoto M."/>
            <person name="Ikarashi T."/>
            <person name="Yamaguchi T."/>
        </authorList>
    </citation>
    <scope>NUCLEOTIDE SEQUENCE [LARGE SCALE GENOMIC DNA]</scope>
    <source>
        <strain evidence="4 5">IK01</strain>
    </source>
</reference>
<proteinExistence type="predicted"/>
<evidence type="ECO:0000313" key="5">
    <source>
        <dbReference type="Proteomes" id="UP001187221"/>
    </source>
</evidence>
<organism evidence="4 5">
    <name type="scientific">Novosphingobium pituita</name>
    <dbReference type="NCBI Taxonomy" id="3056842"/>
    <lineage>
        <taxon>Bacteria</taxon>
        <taxon>Pseudomonadati</taxon>
        <taxon>Pseudomonadota</taxon>
        <taxon>Alphaproteobacteria</taxon>
        <taxon>Sphingomonadales</taxon>
        <taxon>Sphingomonadaceae</taxon>
        <taxon>Novosphingobium</taxon>
    </lineage>
</organism>
<keyword evidence="5" id="KW-1185">Reference proteome</keyword>
<dbReference type="EMBL" id="BTFW01000001">
    <property type="protein sequence ID" value="GMM60120.1"/>
    <property type="molecule type" value="Genomic_DNA"/>
</dbReference>
<dbReference type="CDD" id="cd02440">
    <property type="entry name" value="AdoMet_MTases"/>
    <property type="match status" value="1"/>
</dbReference>
<dbReference type="InterPro" id="IPR041698">
    <property type="entry name" value="Methyltransf_25"/>
</dbReference>
<sequence>MTSAPTKTGTQTGGAHAALMDAIYRRQARIYDVTRKYYLFGRDRMIGELKAPPGARVLELGCGTGRNLAQIARAWPGARLHGLDISPAMLTVARDRLGGRARLAQGDATDFAPQALFGCDTFDRVVFSFVLSMIPDWPGALAQAIRVLAPGGAIHIVDFHNCQGLPGPLARLLRAWLAHFHVTPRLTLADEARAQAAQAGLALRVITGPLGYYRLITLTRAG</sequence>
<dbReference type="Pfam" id="PF13649">
    <property type="entry name" value="Methyltransf_25"/>
    <property type="match status" value="1"/>
</dbReference>
<accession>A0ABQ6P4U9</accession>
<dbReference type="PANTHER" id="PTHR43861:SF1">
    <property type="entry name" value="TRANS-ACONITATE 2-METHYLTRANSFERASE"/>
    <property type="match status" value="1"/>
</dbReference>
<dbReference type="RefSeq" id="WP_317973934.1">
    <property type="nucleotide sequence ID" value="NZ_BTFW01000001.1"/>
</dbReference>
<evidence type="ECO:0000313" key="4">
    <source>
        <dbReference type="EMBL" id="GMM60120.1"/>
    </source>
</evidence>
<evidence type="ECO:0000256" key="2">
    <source>
        <dbReference type="ARBA" id="ARBA00022679"/>
    </source>
</evidence>
<protein>
    <submittedName>
        <fullName evidence="4">Methyltransferase domain-containing protein</fullName>
    </submittedName>
</protein>
<gene>
    <name evidence="4" type="ORF">NUTIK01_08970</name>
</gene>
<comment type="caution">
    <text evidence="4">The sequence shown here is derived from an EMBL/GenBank/DDBJ whole genome shotgun (WGS) entry which is preliminary data.</text>
</comment>